<dbReference type="EMBL" id="QHKM01000001">
    <property type="protein sequence ID" value="RAK70352.1"/>
    <property type="molecule type" value="Genomic_DNA"/>
</dbReference>
<accession>A0A328BSV1</accession>
<proteinExistence type="predicted"/>
<organism evidence="1 2">
    <name type="scientific">Hymenobacter edaphi</name>
    <dbReference type="NCBI Taxonomy" id="2211146"/>
    <lineage>
        <taxon>Bacteria</taxon>
        <taxon>Pseudomonadati</taxon>
        <taxon>Bacteroidota</taxon>
        <taxon>Cytophagia</taxon>
        <taxon>Cytophagales</taxon>
        <taxon>Hymenobacteraceae</taxon>
        <taxon>Hymenobacter</taxon>
    </lineage>
</organism>
<reference evidence="2" key="1">
    <citation type="submission" date="2018-05" db="EMBL/GenBank/DDBJ databases">
        <authorList>
            <person name="Nie L."/>
        </authorList>
    </citation>
    <scope>NUCLEOTIDE SEQUENCE [LARGE SCALE GENOMIC DNA]</scope>
    <source>
        <strain evidence="2">NL</strain>
    </source>
</reference>
<dbReference type="Proteomes" id="UP000248553">
    <property type="component" value="Unassembled WGS sequence"/>
</dbReference>
<name>A0A328BSV1_9BACT</name>
<dbReference type="AlphaFoldDB" id="A0A328BSV1"/>
<evidence type="ECO:0000313" key="1">
    <source>
        <dbReference type="EMBL" id="RAK70352.1"/>
    </source>
</evidence>
<gene>
    <name evidence="1" type="ORF">DLM85_05785</name>
</gene>
<evidence type="ECO:0000313" key="2">
    <source>
        <dbReference type="Proteomes" id="UP000248553"/>
    </source>
</evidence>
<protein>
    <submittedName>
        <fullName evidence="1">Uncharacterized protein</fullName>
    </submittedName>
</protein>
<keyword evidence="2" id="KW-1185">Reference proteome</keyword>
<comment type="caution">
    <text evidence="1">The sequence shown here is derived from an EMBL/GenBank/DDBJ whole genome shotgun (WGS) entry which is preliminary data.</text>
</comment>
<sequence>MFIVAGALVLAVYLFGKFVGQKTILKAVLGEPGDLVARAMKSAKYSPRITNRIGEISGTNFKVKQLGAKKDTNVFQFVLQGERGEATLKMWMVKRPSGQWDMIKTDTLFREERTVPLTELNKL</sequence>